<dbReference type="PANTHER" id="PTHR11739:SF8">
    <property type="entry name" value="CITRATE SYNTHASE, MITOCHONDRIAL"/>
    <property type="match status" value="1"/>
</dbReference>
<dbReference type="Proteomes" id="UP001627154">
    <property type="component" value="Unassembled WGS sequence"/>
</dbReference>
<dbReference type="Gene3D" id="1.10.230.10">
    <property type="entry name" value="Cytochrome P450-Terp, domain 2"/>
    <property type="match status" value="1"/>
</dbReference>
<feature type="region of interest" description="Disordered" evidence="1">
    <location>
        <begin position="496"/>
        <end position="533"/>
    </location>
</feature>
<dbReference type="InterPro" id="IPR036969">
    <property type="entry name" value="Citrate_synthase_sf"/>
</dbReference>
<organism evidence="2 3">
    <name type="scientific">Trichogramma kaykai</name>
    <dbReference type="NCBI Taxonomy" id="54128"/>
    <lineage>
        <taxon>Eukaryota</taxon>
        <taxon>Metazoa</taxon>
        <taxon>Ecdysozoa</taxon>
        <taxon>Arthropoda</taxon>
        <taxon>Hexapoda</taxon>
        <taxon>Insecta</taxon>
        <taxon>Pterygota</taxon>
        <taxon>Neoptera</taxon>
        <taxon>Endopterygota</taxon>
        <taxon>Hymenoptera</taxon>
        <taxon>Apocrita</taxon>
        <taxon>Proctotrupomorpha</taxon>
        <taxon>Chalcidoidea</taxon>
        <taxon>Trichogrammatidae</taxon>
        <taxon>Trichogramma</taxon>
    </lineage>
</organism>
<protein>
    <recommendedName>
        <fullName evidence="4">Citrate synthase</fullName>
    </recommendedName>
</protein>
<dbReference type="Pfam" id="PF00285">
    <property type="entry name" value="Citrate_synt"/>
    <property type="match status" value="1"/>
</dbReference>
<dbReference type="InterPro" id="IPR016143">
    <property type="entry name" value="Citrate_synth-like_sm_a-sub"/>
</dbReference>
<dbReference type="InterPro" id="IPR002020">
    <property type="entry name" value="Citrate_synthase"/>
</dbReference>
<feature type="compositionally biased region" description="Basic residues" evidence="1">
    <location>
        <begin position="511"/>
        <end position="523"/>
    </location>
</feature>
<reference evidence="2 3" key="1">
    <citation type="journal article" date="2024" name="bioRxiv">
        <title>A reference genome for Trichogramma kaykai: A tiny desert-dwelling parasitoid wasp with competing sex-ratio distorters.</title>
        <authorList>
            <person name="Culotta J."/>
            <person name="Lindsey A.R."/>
        </authorList>
    </citation>
    <scope>NUCLEOTIDE SEQUENCE [LARGE SCALE GENOMIC DNA]</scope>
    <source>
        <strain evidence="2 3">KSX58</strain>
    </source>
</reference>
<gene>
    <name evidence="2" type="ORF">TKK_012973</name>
</gene>
<comment type="caution">
    <text evidence="2">The sequence shown here is derived from an EMBL/GenBank/DDBJ whole genome shotgun (WGS) entry which is preliminary data.</text>
</comment>
<evidence type="ECO:0000256" key="1">
    <source>
        <dbReference type="SAM" id="MobiDB-lite"/>
    </source>
</evidence>
<sequence length="533" mass="59908">MIQIWRNAKLNELLKSTGLVLIRINKRSLSSDIANGNNSIFLKLSVTRGVPSSSNDLKEALCEKIPVHHDLLRKFQQLHGLDVVSQITVNDIYRGLDGVNALIRETSEMDTQNGIKYRGLSIPEIFDLLPRKGKSPSPEAVFWLLLTGDVPTQEQTESLINDWTQRRDKRRDWWFSESSGNLGGVVGNVLKSLPPSVPPVGRLAIALTALDADTRYKKAVQSGAMSYTYWEHVYEDSMELLASLPAIVALVSACESSRPQIPLTLEKYDWAEFFLDCLRTTGDTNNNNFTDAQKQSLTDFLRLYIAVNADDDGGIPGAHVAQIMGSSQFDASRALAAAVLAYANEPTSGTLHQYMDFLVQLQNAVGRQPKNDILQNFVSTLVNRRYQIAGHKVAQFEDTRYTVLRDYVKRHVPDDPEIKLSQEVSYIYTEQVKQRRNRTIVAEQNAIAAPLFQFYGLKDMNYNQLMLCMSRALGIVAQMIWTSALNAPVERPRAKSSHSYFNDFRLDQPHRQRRGKPSGKHKNPPSNSAPKGL</sequence>
<dbReference type="Gene3D" id="1.10.580.10">
    <property type="entry name" value="Citrate Synthase, domain 1"/>
    <property type="match status" value="1"/>
</dbReference>
<proteinExistence type="predicted"/>
<feature type="compositionally biased region" description="Polar residues" evidence="1">
    <location>
        <begin position="524"/>
        <end position="533"/>
    </location>
</feature>
<dbReference type="InterPro" id="IPR016142">
    <property type="entry name" value="Citrate_synth-like_lrg_a-sub"/>
</dbReference>
<dbReference type="AlphaFoldDB" id="A0ABD2WHY9"/>
<evidence type="ECO:0008006" key="4">
    <source>
        <dbReference type="Google" id="ProtNLM"/>
    </source>
</evidence>
<dbReference type="PANTHER" id="PTHR11739">
    <property type="entry name" value="CITRATE SYNTHASE"/>
    <property type="match status" value="1"/>
</dbReference>
<dbReference type="SUPFAM" id="SSF48256">
    <property type="entry name" value="Citrate synthase"/>
    <property type="match status" value="1"/>
</dbReference>
<dbReference type="EMBL" id="JBJJXI010000104">
    <property type="protein sequence ID" value="KAL3392447.1"/>
    <property type="molecule type" value="Genomic_DNA"/>
</dbReference>
<accession>A0ABD2WHY9</accession>
<evidence type="ECO:0000313" key="3">
    <source>
        <dbReference type="Proteomes" id="UP001627154"/>
    </source>
</evidence>
<keyword evidence="3" id="KW-1185">Reference proteome</keyword>
<evidence type="ECO:0000313" key="2">
    <source>
        <dbReference type="EMBL" id="KAL3392447.1"/>
    </source>
</evidence>
<name>A0ABD2WHY9_9HYME</name>